<dbReference type="PANTHER" id="PTHR45982:SF1">
    <property type="entry name" value="REGULATOR OF CHROMOSOME CONDENSATION"/>
    <property type="match status" value="1"/>
</dbReference>
<dbReference type="InterPro" id="IPR058923">
    <property type="entry name" value="RCC1-like_dom"/>
</dbReference>
<dbReference type="AlphaFoldDB" id="A0A562VMY3"/>
<organism evidence="5 6">
    <name type="scientific">Geobacter argillaceus</name>
    <dbReference type="NCBI Taxonomy" id="345631"/>
    <lineage>
        <taxon>Bacteria</taxon>
        <taxon>Pseudomonadati</taxon>
        <taxon>Thermodesulfobacteriota</taxon>
        <taxon>Desulfuromonadia</taxon>
        <taxon>Geobacterales</taxon>
        <taxon>Geobacteraceae</taxon>
        <taxon>Geobacter</taxon>
    </lineage>
</organism>
<reference evidence="5 6" key="1">
    <citation type="submission" date="2019-07" db="EMBL/GenBank/DDBJ databases">
        <title>Genomic Encyclopedia of Archaeal and Bacterial Type Strains, Phase II (KMG-II): from individual species to whole genera.</title>
        <authorList>
            <person name="Goeker M."/>
        </authorList>
    </citation>
    <scope>NUCLEOTIDE SEQUENCE [LARGE SCALE GENOMIC DNA]</scope>
    <source>
        <strain evidence="5 6">ATCC BAA-1139</strain>
    </source>
</reference>
<gene>
    <name evidence="5" type="ORF">JN12_01960</name>
</gene>
<evidence type="ECO:0000256" key="1">
    <source>
        <dbReference type="ARBA" id="ARBA00022658"/>
    </source>
</evidence>
<dbReference type="PANTHER" id="PTHR45982">
    <property type="entry name" value="REGULATOR OF CHROMOSOME CONDENSATION"/>
    <property type="match status" value="1"/>
</dbReference>
<dbReference type="Gene3D" id="2.130.10.30">
    <property type="entry name" value="Regulator of chromosome condensation 1/beta-lactamase-inhibitor protein II"/>
    <property type="match status" value="3"/>
</dbReference>
<dbReference type="Proteomes" id="UP000319449">
    <property type="component" value="Unassembled WGS sequence"/>
</dbReference>
<protein>
    <submittedName>
        <fullName evidence="5">Alpha-tubulin suppressor-like RCC1 family protein</fullName>
    </submittedName>
</protein>
<dbReference type="InterPro" id="IPR009091">
    <property type="entry name" value="RCC1/BLIP-II"/>
</dbReference>
<dbReference type="InterPro" id="IPR000408">
    <property type="entry name" value="Reg_chr_condens"/>
</dbReference>
<dbReference type="PRINTS" id="PR00633">
    <property type="entry name" value="RCCNDNSATION"/>
</dbReference>
<name>A0A562VMY3_9BACT</name>
<keyword evidence="1" id="KW-0344">Guanine-nucleotide releasing factor</keyword>
<dbReference type="PROSITE" id="PS50012">
    <property type="entry name" value="RCC1_3"/>
    <property type="match status" value="6"/>
</dbReference>
<dbReference type="Pfam" id="PF25390">
    <property type="entry name" value="WD40_RLD"/>
    <property type="match status" value="1"/>
</dbReference>
<sequence>MMHYLKKPVYFTMETFMTNNAIRLFLAAVATAALTACGGGGSTTSTIPVTSVTIYNAHSVAFKNNSAMAWGYNGSGQLGNGVTNTSNTPVSVLENGRPVTGLKGISAGSAHTLAFFNNSTVHAWGANFSGQLGNNSSSNGVLNPVGVVYKNNPTDTATLPLRRIIGVSAGGNHSLAMTNYSTVWSWGANYAGQLGNNSTTLSTTAVKVVDPDSVASQLSGVSAIAAGGSHSLALARGQVFAWGYNNYGQLGNNSTASSTIPVRVQMAGGTSLNNVKLIAAGGAFSVAVRNDETIWVWGYNGFGQLGPNVDPAVTTFSGIPQQITGITGSIKAVSAGLGHILVLAQNGSTWTVWGWGFNGFGQLGGVTANIKPEDFTRTPVQITTGISGSFDPALYKVDGMSPILAIGHHSLAKTSAGLFAWGNNNYGQLGVTPGTPTYRAEPAAIAGF</sequence>
<keyword evidence="2" id="KW-0677">Repeat</keyword>
<keyword evidence="3" id="KW-0732">Signal</keyword>
<feature type="signal peptide" evidence="3">
    <location>
        <begin position="1"/>
        <end position="32"/>
    </location>
</feature>
<evidence type="ECO:0000259" key="4">
    <source>
        <dbReference type="Pfam" id="PF25390"/>
    </source>
</evidence>
<feature type="chain" id="PRO_5021730348" evidence="3">
    <location>
        <begin position="33"/>
        <end position="448"/>
    </location>
</feature>
<evidence type="ECO:0000256" key="3">
    <source>
        <dbReference type="SAM" id="SignalP"/>
    </source>
</evidence>
<comment type="caution">
    <text evidence="5">The sequence shown here is derived from an EMBL/GenBank/DDBJ whole genome shotgun (WGS) entry which is preliminary data.</text>
</comment>
<dbReference type="Pfam" id="PF00415">
    <property type="entry name" value="RCC1"/>
    <property type="match status" value="1"/>
</dbReference>
<proteinExistence type="predicted"/>
<dbReference type="PROSITE" id="PS00626">
    <property type="entry name" value="RCC1_2"/>
    <property type="match status" value="1"/>
</dbReference>
<dbReference type="InterPro" id="IPR051553">
    <property type="entry name" value="Ran_GTPase-activating"/>
</dbReference>
<evidence type="ECO:0000313" key="6">
    <source>
        <dbReference type="Proteomes" id="UP000319449"/>
    </source>
</evidence>
<dbReference type="GO" id="GO:0005085">
    <property type="term" value="F:guanyl-nucleotide exchange factor activity"/>
    <property type="evidence" value="ECO:0007669"/>
    <property type="project" value="TreeGrafter"/>
</dbReference>
<dbReference type="GO" id="GO:0005737">
    <property type="term" value="C:cytoplasm"/>
    <property type="evidence" value="ECO:0007669"/>
    <property type="project" value="TreeGrafter"/>
</dbReference>
<evidence type="ECO:0000313" key="5">
    <source>
        <dbReference type="EMBL" id="TWJ19269.1"/>
    </source>
</evidence>
<feature type="domain" description="RCC1-like" evidence="4">
    <location>
        <begin position="151"/>
        <end position="445"/>
    </location>
</feature>
<accession>A0A562VMY3</accession>
<keyword evidence="6" id="KW-1185">Reference proteome</keyword>
<dbReference type="EMBL" id="VLLN01000010">
    <property type="protein sequence ID" value="TWJ19269.1"/>
    <property type="molecule type" value="Genomic_DNA"/>
</dbReference>
<evidence type="ECO:0000256" key="2">
    <source>
        <dbReference type="ARBA" id="ARBA00022737"/>
    </source>
</evidence>
<dbReference type="SUPFAM" id="SSF50985">
    <property type="entry name" value="RCC1/BLIP-II"/>
    <property type="match status" value="2"/>
</dbReference>
<dbReference type="OrthoDB" id="9758365at2"/>